<dbReference type="AlphaFoldDB" id="A0A1S2QRE5"/>
<protein>
    <submittedName>
        <fullName evidence="2">Uncharacterized protein</fullName>
    </submittedName>
</protein>
<keyword evidence="3" id="KW-1185">Reference proteome</keyword>
<dbReference type="EMBL" id="MLYO01000004">
    <property type="protein sequence ID" value="OIK08207.1"/>
    <property type="molecule type" value="Genomic_DNA"/>
</dbReference>
<accession>A0A1S2QRE5</accession>
<gene>
    <name evidence="2" type="ORF">BIV23_00215</name>
</gene>
<dbReference type="RefSeq" id="WP_071378619.1">
    <property type="nucleotide sequence ID" value="NZ_MLYO01000004.1"/>
</dbReference>
<evidence type="ECO:0000256" key="1">
    <source>
        <dbReference type="SAM" id="MobiDB-lite"/>
    </source>
</evidence>
<name>A0A1S2QRE5_9ACTN</name>
<feature type="region of interest" description="Disordered" evidence="1">
    <location>
        <begin position="1"/>
        <end position="66"/>
    </location>
</feature>
<reference evidence="2 3" key="1">
    <citation type="submission" date="2016-10" db="EMBL/GenBank/DDBJ databases">
        <title>Genome sequence of Streptomyces sp. MUSC 1.</title>
        <authorList>
            <person name="Lee L.-H."/>
            <person name="Ser H.-L."/>
            <person name="Law J.W.-F."/>
        </authorList>
    </citation>
    <scope>NUCLEOTIDE SEQUENCE [LARGE SCALE GENOMIC DNA]</scope>
    <source>
        <strain evidence="2 3">MUSC 1</strain>
    </source>
</reference>
<evidence type="ECO:0000313" key="2">
    <source>
        <dbReference type="EMBL" id="OIK08207.1"/>
    </source>
</evidence>
<evidence type="ECO:0000313" key="3">
    <source>
        <dbReference type="Proteomes" id="UP000179642"/>
    </source>
</evidence>
<comment type="caution">
    <text evidence="2">The sequence shown here is derived from an EMBL/GenBank/DDBJ whole genome shotgun (WGS) entry which is preliminary data.</text>
</comment>
<organism evidence="2 3">
    <name type="scientific">Streptomyces monashensis</name>
    <dbReference type="NCBI Taxonomy" id="1678012"/>
    <lineage>
        <taxon>Bacteria</taxon>
        <taxon>Bacillati</taxon>
        <taxon>Actinomycetota</taxon>
        <taxon>Actinomycetes</taxon>
        <taxon>Kitasatosporales</taxon>
        <taxon>Streptomycetaceae</taxon>
        <taxon>Streptomyces</taxon>
    </lineage>
</organism>
<feature type="compositionally biased region" description="Polar residues" evidence="1">
    <location>
        <begin position="22"/>
        <end position="36"/>
    </location>
</feature>
<sequence>MDNTTRESAPGSDERWARNPPLNCQQRSAARVTSTGCIVWSVPPSEGSGPSEEQHQDHGPDEDERAVQARLFALGVTL</sequence>
<dbReference type="Proteomes" id="UP000179642">
    <property type="component" value="Unassembled WGS sequence"/>
</dbReference>
<proteinExistence type="predicted"/>